<name>A0A2A4CPI2_9RHOB</name>
<organism evidence="1 2">
    <name type="scientific">Pseudothioclava arenosa</name>
    <dbReference type="NCBI Taxonomy" id="1795308"/>
    <lineage>
        <taxon>Bacteria</taxon>
        <taxon>Pseudomonadati</taxon>
        <taxon>Pseudomonadota</taxon>
        <taxon>Alphaproteobacteria</taxon>
        <taxon>Rhodobacterales</taxon>
        <taxon>Paracoccaceae</taxon>
        <taxon>Pseudothioclava</taxon>
    </lineage>
</organism>
<evidence type="ECO:0008006" key="3">
    <source>
        <dbReference type="Google" id="ProtNLM"/>
    </source>
</evidence>
<evidence type="ECO:0000313" key="1">
    <source>
        <dbReference type="EMBL" id="PCD76525.1"/>
    </source>
</evidence>
<dbReference type="Proteomes" id="UP000243507">
    <property type="component" value="Unassembled WGS sequence"/>
</dbReference>
<gene>
    <name evidence="1" type="ORF">CLN94_07940</name>
</gene>
<sequence length="184" mass="19770">MPETGAPIPVQTQARIAGGEIVIAAPRGFCVDPKTLRDAPGASFVLFGHCPAMARDPAQPRPSAPVLLSVTLGPEDNLSDSARIKTIAAFFETDIGRATLARSGRTEDVDLIEARSGQGRLLLKIRDRSAPASVAEAQVFWRMITVIEGRIASLSVMPLAENQVSDARQRELLVEFISQIRAVN</sequence>
<reference evidence="1 2" key="1">
    <citation type="submission" date="2017-09" db="EMBL/GenBank/DDBJ databases">
        <title>A multilocus sequence analysis scheme for characterization of bacteria in the genus Thioclava.</title>
        <authorList>
            <person name="Liu Y."/>
            <person name="Shao Z."/>
        </authorList>
    </citation>
    <scope>NUCLEOTIDE SEQUENCE [LARGE SCALE GENOMIC DNA]</scope>
    <source>
        <strain evidence="1 2">CAU 1312</strain>
    </source>
</reference>
<comment type="caution">
    <text evidence="1">The sequence shown here is derived from an EMBL/GenBank/DDBJ whole genome shotgun (WGS) entry which is preliminary data.</text>
</comment>
<keyword evidence="2" id="KW-1185">Reference proteome</keyword>
<proteinExistence type="predicted"/>
<protein>
    <recommendedName>
        <fullName evidence="3">DUF1795 domain-containing protein</fullName>
    </recommendedName>
</protein>
<evidence type="ECO:0000313" key="2">
    <source>
        <dbReference type="Proteomes" id="UP000243507"/>
    </source>
</evidence>
<dbReference type="EMBL" id="NTJD01000005">
    <property type="protein sequence ID" value="PCD76525.1"/>
    <property type="molecule type" value="Genomic_DNA"/>
</dbReference>
<accession>A0A2A4CPI2</accession>
<dbReference type="AlphaFoldDB" id="A0A2A4CPI2"/>